<protein>
    <recommendedName>
        <fullName evidence="2">Fatty acid desaturase domain-containing protein</fullName>
    </recommendedName>
</protein>
<feature type="transmembrane region" description="Helical" evidence="1">
    <location>
        <begin position="46"/>
        <end position="64"/>
    </location>
</feature>
<name>A0A1Y2J6P8_TRAC3</name>
<evidence type="ECO:0000313" key="4">
    <source>
        <dbReference type="Proteomes" id="UP000193067"/>
    </source>
</evidence>
<evidence type="ECO:0000259" key="2">
    <source>
        <dbReference type="Pfam" id="PF00487"/>
    </source>
</evidence>
<evidence type="ECO:0000256" key="1">
    <source>
        <dbReference type="SAM" id="Phobius"/>
    </source>
</evidence>
<dbReference type="EMBL" id="KZ084087">
    <property type="protein sequence ID" value="OSD08141.1"/>
    <property type="molecule type" value="Genomic_DNA"/>
</dbReference>
<feature type="transmembrane region" description="Helical" evidence="1">
    <location>
        <begin position="204"/>
        <end position="222"/>
    </location>
</feature>
<feature type="transmembrane region" description="Helical" evidence="1">
    <location>
        <begin position="84"/>
        <end position="104"/>
    </location>
</feature>
<dbReference type="CDD" id="cd03507">
    <property type="entry name" value="Delta12-FADS-like"/>
    <property type="match status" value="1"/>
</dbReference>
<dbReference type="STRING" id="1353009.A0A1Y2J6P8"/>
<feature type="domain" description="Fatty acid desaturase" evidence="2">
    <location>
        <begin position="88"/>
        <end position="381"/>
    </location>
</feature>
<sequence length="443" mass="49794">MSTTRTSRKTTIEQAPFVIPDLTIKELLSAIPAHCFERSALRSASYILLDVVVIASACQLAYLLEDLLTPEGPFNLPNVFYPIARFAVWALYSFIAGLFGFGLWIIGHECGHSAFSESKMMNDVVGFIIHSALGVPFFSWRFSHARHHAGTGHVSRDEVFVPRTRSELGLPPLDPVKEDLGGASVSEEVMKELWEAIGDSPISAAYYSFVYLVWGWPAYLLTNVGGQKRYPKDTHHFNPSAMIFRPDQRTQVVISNIGIIMWMGAIVASISHWGFFNVLKTYLVPYLWVNHWLILVTFLQHTDPMLPHYRASEYTFPRGALSTLDRSLLGDLGSVMGWLGAVATHGISETHVVHHVCSRIPHYHAWEATDALRKRLAQEGIKLEGRPGGWAEMYRVFRECKFIEDEGEIVFYKNARGFAAVKPVFQGEGTTSDSGVEFIEERQ</sequence>
<dbReference type="InterPro" id="IPR005804">
    <property type="entry name" value="FA_desaturase_dom"/>
</dbReference>
<organism evidence="3 4">
    <name type="scientific">Trametes coccinea (strain BRFM310)</name>
    <name type="common">Pycnoporus coccineus</name>
    <dbReference type="NCBI Taxonomy" id="1353009"/>
    <lineage>
        <taxon>Eukaryota</taxon>
        <taxon>Fungi</taxon>
        <taxon>Dikarya</taxon>
        <taxon>Basidiomycota</taxon>
        <taxon>Agaricomycotina</taxon>
        <taxon>Agaricomycetes</taxon>
        <taxon>Polyporales</taxon>
        <taxon>Polyporaceae</taxon>
        <taxon>Trametes</taxon>
    </lineage>
</organism>
<dbReference type="InterPro" id="IPR012171">
    <property type="entry name" value="Fatty_acid_desaturase"/>
</dbReference>
<dbReference type="OrthoDB" id="1461976at2759"/>
<feature type="transmembrane region" description="Helical" evidence="1">
    <location>
        <begin position="252"/>
        <end position="276"/>
    </location>
</feature>
<gene>
    <name evidence="3" type="ORF">PYCCODRAFT_1463376</name>
</gene>
<dbReference type="Pfam" id="PF00487">
    <property type="entry name" value="FA_desaturase"/>
    <property type="match status" value="1"/>
</dbReference>
<dbReference type="Proteomes" id="UP000193067">
    <property type="component" value="Unassembled WGS sequence"/>
</dbReference>
<feature type="transmembrane region" description="Helical" evidence="1">
    <location>
        <begin position="124"/>
        <end position="142"/>
    </location>
</feature>
<keyword evidence="1" id="KW-0472">Membrane</keyword>
<dbReference type="GO" id="GO:0006629">
    <property type="term" value="P:lipid metabolic process"/>
    <property type="evidence" value="ECO:0007669"/>
    <property type="project" value="InterPro"/>
</dbReference>
<keyword evidence="1" id="KW-0812">Transmembrane</keyword>
<evidence type="ECO:0000313" key="3">
    <source>
        <dbReference type="EMBL" id="OSD08141.1"/>
    </source>
</evidence>
<keyword evidence="4" id="KW-1185">Reference proteome</keyword>
<dbReference type="GO" id="GO:0016491">
    <property type="term" value="F:oxidoreductase activity"/>
    <property type="evidence" value="ECO:0007669"/>
    <property type="project" value="InterPro"/>
</dbReference>
<dbReference type="AlphaFoldDB" id="A0A1Y2J6P8"/>
<keyword evidence="1" id="KW-1133">Transmembrane helix</keyword>
<dbReference type="PANTHER" id="PTHR32100">
    <property type="entry name" value="OMEGA-6 FATTY ACID DESATURASE, CHLOROPLASTIC"/>
    <property type="match status" value="1"/>
</dbReference>
<reference evidence="3 4" key="1">
    <citation type="journal article" date="2015" name="Biotechnol. Biofuels">
        <title>Enhanced degradation of softwood versus hardwood by the white-rot fungus Pycnoporus coccineus.</title>
        <authorList>
            <person name="Couturier M."/>
            <person name="Navarro D."/>
            <person name="Chevret D."/>
            <person name="Henrissat B."/>
            <person name="Piumi F."/>
            <person name="Ruiz-Duenas F.J."/>
            <person name="Martinez A.T."/>
            <person name="Grigoriev I.V."/>
            <person name="Riley R."/>
            <person name="Lipzen A."/>
            <person name="Berrin J.G."/>
            <person name="Master E.R."/>
            <person name="Rosso M.N."/>
        </authorList>
    </citation>
    <scope>NUCLEOTIDE SEQUENCE [LARGE SCALE GENOMIC DNA]</scope>
    <source>
        <strain evidence="3 4">BRFM310</strain>
    </source>
</reference>
<proteinExistence type="predicted"/>
<accession>A0A1Y2J6P8</accession>